<protein>
    <recommendedName>
        <fullName evidence="3">Transposase</fullName>
    </recommendedName>
</protein>
<dbReference type="PATRIC" id="fig|216946.3.peg.668"/>
<accession>A0A0K1P6F2</accession>
<dbReference type="Proteomes" id="UP000067243">
    <property type="component" value="Chromosome"/>
</dbReference>
<dbReference type="KEGG" id="stur:STURON_00650"/>
<dbReference type="OrthoDB" id="391330at2"/>
<gene>
    <name evidence="1" type="ORF">STURON_00650</name>
</gene>
<evidence type="ECO:0008006" key="3">
    <source>
        <dbReference type="Google" id="ProtNLM"/>
    </source>
</evidence>
<organism evidence="1 2">
    <name type="scientific">Spiroplasma turonicum</name>
    <dbReference type="NCBI Taxonomy" id="216946"/>
    <lineage>
        <taxon>Bacteria</taxon>
        <taxon>Bacillati</taxon>
        <taxon>Mycoplasmatota</taxon>
        <taxon>Mollicutes</taxon>
        <taxon>Entomoplasmatales</taxon>
        <taxon>Spiroplasmataceae</taxon>
        <taxon>Spiroplasma</taxon>
    </lineage>
</organism>
<evidence type="ECO:0000313" key="2">
    <source>
        <dbReference type="Proteomes" id="UP000067243"/>
    </source>
</evidence>
<sequence length="115" mass="13567">MIAYNFDFSENSQVVSNYKVDYSIIQMDRGTANTSNMVKNIIERYPNFVLSMSEAGFKHNAPTEALNGWFKECFFAEYGNIFLIIQEFLNKFDEFIIKRNSLQTYIYNKKRSQII</sequence>
<proteinExistence type="predicted"/>
<reference evidence="1 2" key="1">
    <citation type="journal article" date="2015" name="Genome Announc.">
        <title>Complete Genome Sequence of Spiroplasma turonicum Strain Tab4cT, a Parasite of a Horse Fly, Haematopota sp. (Diptera: Tabanidae).</title>
        <authorList>
            <person name="Davis R.E."/>
            <person name="Shao J."/>
            <person name="Zhao Y."/>
            <person name="Gasparich G.E."/>
            <person name="Gaynor B.J."/>
            <person name="Donofrio N."/>
        </authorList>
    </citation>
    <scope>NUCLEOTIDE SEQUENCE [LARGE SCALE GENOMIC DNA]</scope>
    <source>
        <strain evidence="1 2">Tab4c</strain>
    </source>
</reference>
<dbReference type="AlphaFoldDB" id="A0A0K1P6F2"/>
<keyword evidence="2" id="KW-1185">Reference proteome</keyword>
<evidence type="ECO:0000313" key="1">
    <source>
        <dbReference type="EMBL" id="AKU79896.1"/>
    </source>
</evidence>
<dbReference type="EMBL" id="CP012328">
    <property type="protein sequence ID" value="AKU79896.1"/>
    <property type="molecule type" value="Genomic_DNA"/>
</dbReference>
<dbReference type="RefSeq" id="WP_075048480.1">
    <property type="nucleotide sequence ID" value="NZ_CP012328.1"/>
</dbReference>
<name>A0A0K1P6F2_9MOLU</name>